<evidence type="ECO:0000313" key="9">
    <source>
        <dbReference type="Proteomes" id="UP000198889"/>
    </source>
</evidence>
<dbReference type="AlphaFoldDB" id="A0A1G4UPU7"/>
<dbReference type="InterPro" id="IPR034690">
    <property type="entry name" value="Endolysin_T4_type"/>
</dbReference>
<dbReference type="GO" id="GO:0016998">
    <property type="term" value="P:cell wall macromolecule catabolic process"/>
    <property type="evidence" value="ECO:0007669"/>
    <property type="project" value="InterPro"/>
</dbReference>
<keyword evidence="7" id="KW-1133">Transmembrane helix</keyword>
<dbReference type="HAMAP" id="MF_04110">
    <property type="entry name" value="ENDOLYSIN_T4"/>
    <property type="match status" value="1"/>
</dbReference>
<dbReference type="GO" id="GO:0031640">
    <property type="term" value="P:killing of cells of another organism"/>
    <property type="evidence" value="ECO:0007669"/>
    <property type="project" value="UniProtKB-KW"/>
</dbReference>
<feature type="transmembrane region" description="Helical" evidence="7">
    <location>
        <begin position="12"/>
        <end position="32"/>
    </location>
</feature>
<keyword evidence="3 6" id="KW-0081">Bacteriolytic enzyme</keyword>
<gene>
    <name evidence="8" type="ORF">SAMN05660859_0091</name>
</gene>
<dbReference type="InterPro" id="IPR023347">
    <property type="entry name" value="Lysozyme_dom_sf"/>
</dbReference>
<keyword evidence="2 6" id="KW-0929">Antimicrobial</keyword>
<dbReference type="STRING" id="177413.SAMN05660859_0091"/>
<evidence type="ECO:0000256" key="7">
    <source>
        <dbReference type="SAM" id="Phobius"/>
    </source>
</evidence>
<dbReference type="InterPro" id="IPR051018">
    <property type="entry name" value="Bacteriophage_GH24"/>
</dbReference>
<dbReference type="RefSeq" id="WP_091444186.1">
    <property type="nucleotide sequence ID" value="NZ_FMTP01000010.1"/>
</dbReference>
<evidence type="ECO:0000256" key="2">
    <source>
        <dbReference type="ARBA" id="ARBA00022529"/>
    </source>
</evidence>
<comment type="similarity">
    <text evidence="6">Belongs to the glycosyl hydrolase 24 family.</text>
</comment>
<dbReference type="Proteomes" id="UP000198889">
    <property type="component" value="Unassembled WGS sequence"/>
</dbReference>
<evidence type="ECO:0000256" key="5">
    <source>
        <dbReference type="ARBA" id="ARBA00023295"/>
    </source>
</evidence>
<dbReference type="InterPro" id="IPR002196">
    <property type="entry name" value="Glyco_hydro_24"/>
</dbReference>
<keyword evidence="4 6" id="KW-0378">Hydrolase</keyword>
<evidence type="ECO:0000256" key="4">
    <source>
        <dbReference type="ARBA" id="ARBA00022801"/>
    </source>
</evidence>
<dbReference type="Gene3D" id="1.10.530.40">
    <property type="match status" value="1"/>
</dbReference>
<protein>
    <recommendedName>
        <fullName evidence="6">Lysozyme</fullName>
        <ecNumber evidence="6">3.2.1.17</ecNumber>
    </recommendedName>
</protein>
<evidence type="ECO:0000256" key="3">
    <source>
        <dbReference type="ARBA" id="ARBA00022638"/>
    </source>
</evidence>
<evidence type="ECO:0000256" key="6">
    <source>
        <dbReference type="RuleBase" id="RU003788"/>
    </source>
</evidence>
<dbReference type="GO" id="GO:0003796">
    <property type="term" value="F:lysozyme activity"/>
    <property type="evidence" value="ECO:0007669"/>
    <property type="project" value="UniProtKB-EC"/>
</dbReference>
<dbReference type="CDD" id="cd16900">
    <property type="entry name" value="endolysin_R21-like"/>
    <property type="match status" value="1"/>
</dbReference>
<sequence>MPVSKLRPTKRASAAIAAVMAMAVSIGGALFVTAPNGKQYPAAVVLAAEHIVKDWEGLHLTAYRDMVGIWTICYGETLGVKPGMRKTRAECEAMLYERLHRDFYLAIVKCAPQLAAAPISVQASMLSGSFNFGVGAWCRSTASRHIRVRAWRPACDAQTLFNRAGGRVVQGLVNRREMGDAQRLGEGELCVSGIK</sequence>
<dbReference type="SUPFAM" id="SSF53955">
    <property type="entry name" value="Lysozyme-like"/>
    <property type="match status" value="1"/>
</dbReference>
<dbReference type="InterPro" id="IPR023346">
    <property type="entry name" value="Lysozyme-like_dom_sf"/>
</dbReference>
<dbReference type="EC" id="3.2.1.17" evidence="6"/>
<keyword evidence="9" id="KW-1185">Reference proteome</keyword>
<dbReference type="Pfam" id="PF00959">
    <property type="entry name" value="Phage_lysozyme"/>
    <property type="match status" value="1"/>
</dbReference>
<keyword evidence="7" id="KW-0472">Membrane</keyword>
<dbReference type="GO" id="GO:0042742">
    <property type="term" value="P:defense response to bacterium"/>
    <property type="evidence" value="ECO:0007669"/>
    <property type="project" value="UniProtKB-KW"/>
</dbReference>
<dbReference type="PANTHER" id="PTHR38107">
    <property type="match status" value="1"/>
</dbReference>
<evidence type="ECO:0000256" key="1">
    <source>
        <dbReference type="ARBA" id="ARBA00000632"/>
    </source>
</evidence>
<keyword evidence="7" id="KW-0812">Transmembrane</keyword>
<dbReference type="PANTHER" id="PTHR38107:SF3">
    <property type="entry name" value="LYSOZYME RRRD-RELATED"/>
    <property type="match status" value="1"/>
</dbReference>
<name>A0A1G4UPU7_9HYPH</name>
<comment type="catalytic activity">
    <reaction evidence="1 6">
        <text>Hydrolysis of (1-&gt;4)-beta-linkages between N-acetylmuramic acid and N-acetyl-D-glucosamine residues in a peptidoglycan and between N-acetyl-D-glucosamine residues in chitodextrins.</text>
        <dbReference type="EC" id="3.2.1.17"/>
    </reaction>
</comment>
<reference evidence="9" key="1">
    <citation type="submission" date="2016-10" db="EMBL/GenBank/DDBJ databases">
        <authorList>
            <person name="Varghese N."/>
            <person name="Submissions S."/>
        </authorList>
    </citation>
    <scope>NUCLEOTIDE SEQUENCE [LARGE SCALE GENOMIC DNA]</scope>
    <source>
        <strain evidence="9">CGMCC 1.1761</strain>
    </source>
</reference>
<dbReference type="GO" id="GO:0009253">
    <property type="term" value="P:peptidoglycan catabolic process"/>
    <property type="evidence" value="ECO:0007669"/>
    <property type="project" value="InterPro"/>
</dbReference>
<keyword evidence="5 6" id="KW-0326">Glycosidase</keyword>
<evidence type="ECO:0000313" key="8">
    <source>
        <dbReference type="EMBL" id="SCW95686.1"/>
    </source>
</evidence>
<dbReference type="EMBL" id="FMTP01000010">
    <property type="protein sequence ID" value="SCW95686.1"/>
    <property type="molecule type" value="Genomic_DNA"/>
</dbReference>
<accession>A0A1G4UPU7</accession>
<organism evidence="8 9">
    <name type="scientific">Ancylobacter rudongensis</name>
    <dbReference type="NCBI Taxonomy" id="177413"/>
    <lineage>
        <taxon>Bacteria</taxon>
        <taxon>Pseudomonadati</taxon>
        <taxon>Pseudomonadota</taxon>
        <taxon>Alphaproteobacteria</taxon>
        <taxon>Hyphomicrobiales</taxon>
        <taxon>Xanthobacteraceae</taxon>
        <taxon>Ancylobacter</taxon>
    </lineage>
</organism>
<proteinExistence type="inferred from homology"/>